<reference evidence="1" key="2">
    <citation type="submission" date="2020-11" db="EMBL/GenBank/DDBJ databases">
        <authorList>
            <person name="McCartney M.A."/>
            <person name="Auch B."/>
            <person name="Kono T."/>
            <person name="Mallez S."/>
            <person name="Becker A."/>
            <person name="Gohl D.M."/>
            <person name="Silverstein K.A.T."/>
            <person name="Koren S."/>
            <person name="Bechman K.B."/>
            <person name="Herman A."/>
            <person name="Abrahante J.E."/>
            <person name="Garbe J."/>
        </authorList>
    </citation>
    <scope>NUCLEOTIDE SEQUENCE</scope>
    <source>
        <strain evidence="1">Duluth1</strain>
        <tissue evidence="1">Whole animal</tissue>
    </source>
</reference>
<proteinExistence type="predicted"/>
<keyword evidence="2" id="KW-1185">Reference proteome</keyword>
<accession>A0A9D4BBD7</accession>
<dbReference type="Proteomes" id="UP000828390">
    <property type="component" value="Unassembled WGS sequence"/>
</dbReference>
<reference evidence="1" key="1">
    <citation type="journal article" date="2019" name="bioRxiv">
        <title>The Genome of the Zebra Mussel, Dreissena polymorpha: A Resource for Invasive Species Research.</title>
        <authorList>
            <person name="McCartney M.A."/>
            <person name="Auch B."/>
            <person name="Kono T."/>
            <person name="Mallez S."/>
            <person name="Zhang Y."/>
            <person name="Obille A."/>
            <person name="Becker A."/>
            <person name="Abrahante J.E."/>
            <person name="Garbe J."/>
            <person name="Badalamenti J.P."/>
            <person name="Herman A."/>
            <person name="Mangelson H."/>
            <person name="Liachko I."/>
            <person name="Sullivan S."/>
            <person name="Sone E.D."/>
            <person name="Koren S."/>
            <person name="Silverstein K.A.T."/>
            <person name="Beckman K.B."/>
            <person name="Gohl D.M."/>
        </authorList>
    </citation>
    <scope>NUCLEOTIDE SEQUENCE</scope>
    <source>
        <strain evidence="1">Duluth1</strain>
        <tissue evidence="1">Whole animal</tissue>
    </source>
</reference>
<organism evidence="1 2">
    <name type="scientific">Dreissena polymorpha</name>
    <name type="common">Zebra mussel</name>
    <name type="synonym">Mytilus polymorpha</name>
    <dbReference type="NCBI Taxonomy" id="45954"/>
    <lineage>
        <taxon>Eukaryota</taxon>
        <taxon>Metazoa</taxon>
        <taxon>Spiralia</taxon>
        <taxon>Lophotrochozoa</taxon>
        <taxon>Mollusca</taxon>
        <taxon>Bivalvia</taxon>
        <taxon>Autobranchia</taxon>
        <taxon>Heteroconchia</taxon>
        <taxon>Euheterodonta</taxon>
        <taxon>Imparidentia</taxon>
        <taxon>Neoheterodontei</taxon>
        <taxon>Myida</taxon>
        <taxon>Dreissenoidea</taxon>
        <taxon>Dreissenidae</taxon>
        <taxon>Dreissena</taxon>
    </lineage>
</organism>
<sequence length="71" mass="7989">MCMQCWKGIMCPCCSLSLPQVAHYKTLHKTTVPEMVTKTSCPQSFHIPSKVDGIKPRPVNEVSFVKLNPKK</sequence>
<gene>
    <name evidence="1" type="ORF">DPMN_083726</name>
</gene>
<name>A0A9D4BBD7_DREPO</name>
<dbReference type="EMBL" id="JAIWYP010000016">
    <property type="protein sequence ID" value="KAH3696261.1"/>
    <property type="molecule type" value="Genomic_DNA"/>
</dbReference>
<evidence type="ECO:0000313" key="2">
    <source>
        <dbReference type="Proteomes" id="UP000828390"/>
    </source>
</evidence>
<evidence type="ECO:0000313" key="1">
    <source>
        <dbReference type="EMBL" id="KAH3696261.1"/>
    </source>
</evidence>
<dbReference type="AlphaFoldDB" id="A0A9D4BBD7"/>
<comment type="caution">
    <text evidence="1">The sequence shown here is derived from an EMBL/GenBank/DDBJ whole genome shotgun (WGS) entry which is preliminary data.</text>
</comment>
<protein>
    <submittedName>
        <fullName evidence="1">Uncharacterized protein</fullName>
    </submittedName>
</protein>